<dbReference type="EMBL" id="JAKMXF010000365">
    <property type="protein sequence ID" value="KAI6645864.1"/>
    <property type="molecule type" value="Genomic_DNA"/>
</dbReference>
<keyword evidence="3" id="KW-0809">Transit peptide</keyword>
<proteinExistence type="inferred from homology"/>
<keyword evidence="7" id="KW-1185">Reference proteome</keyword>
<name>A0AAV7JAY7_9METZ</name>
<evidence type="ECO:0000313" key="7">
    <source>
        <dbReference type="Proteomes" id="UP001165289"/>
    </source>
</evidence>
<accession>A0AAV7JAY7</accession>
<dbReference type="PANTHER" id="PTHR21013:SF10">
    <property type="entry name" value="ATP SYNTHASE MITOCHONDRIAL F1 COMPLEX ASSEMBLY FACTOR 2"/>
    <property type="match status" value="1"/>
</dbReference>
<dbReference type="InterPro" id="IPR011419">
    <property type="entry name" value="ATP12_ATP_synth-F1-assembly"/>
</dbReference>
<dbReference type="SUPFAM" id="SSF160909">
    <property type="entry name" value="ATP12-like"/>
    <property type="match status" value="1"/>
</dbReference>
<dbReference type="Pfam" id="PF07542">
    <property type="entry name" value="ATP12"/>
    <property type="match status" value="1"/>
</dbReference>
<gene>
    <name evidence="6" type="ORF">LOD99_13123</name>
</gene>
<sequence>MLLRRTSSILSILSTPSLTSPASRRLYGMIDKRGVVKRVYRNVEYSKGNDGYSVLLDGKPLKTPKGQPLLLPTERLAAVISQEWAQQEEEIRPHSMHLNSLAHTAIDNPISETNEQRVESILQTLSGDPVCLRISEPEEFFVMQNEKWGPLLEWFNTLYGVSIKPEIDGFFIDVTEDSLAIVRKKLSRHDKWHLTGLKFGVDSCRSLIIMSSLLEGVITCEEAVFSSLLESQFQVRKWGRVEWGHDVEEAELWNRLSAAVLFVTAASE</sequence>
<reference evidence="6 7" key="1">
    <citation type="journal article" date="2023" name="BMC Biol.">
        <title>The compact genome of the sponge Oopsacas minuta (Hexactinellida) is lacking key metazoan core genes.</title>
        <authorList>
            <person name="Santini S."/>
            <person name="Schenkelaars Q."/>
            <person name="Jourda C."/>
            <person name="Duchesne M."/>
            <person name="Belahbib H."/>
            <person name="Rocher C."/>
            <person name="Selva M."/>
            <person name="Riesgo A."/>
            <person name="Vervoort M."/>
            <person name="Leys S.P."/>
            <person name="Kodjabachian L."/>
            <person name="Le Bivic A."/>
            <person name="Borchiellini C."/>
            <person name="Claverie J.M."/>
            <person name="Renard E."/>
        </authorList>
    </citation>
    <scope>NUCLEOTIDE SEQUENCE [LARGE SCALE GENOMIC DNA]</scope>
    <source>
        <strain evidence="6">SPO-2</strain>
    </source>
</reference>
<evidence type="ECO:0000256" key="4">
    <source>
        <dbReference type="ARBA" id="ARBA00023128"/>
    </source>
</evidence>
<evidence type="ECO:0000256" key="1">
    <source>
        <dbReference type="ARBA" id="ARBA00004173"/>
    </source>
</evidence>
<comment type="caution">
    <text evidence="6">The sequence shown here is derived from an EMBL/GenBank/DDBJ whole genome shotgun (WGS) entry which is preliminary data.</text>
</comment>
<dbReference type="Gene3D" id="1.10.3580.10">
    <property type="entry name" value="ATP12 ATPase"/>
    <property type="match status" value="1"/>
</dbReference>
<evidence type="ECO:0000256" key="5">
    <source>
        <dbReference type="ARBA" id="ARBA00023186"/>
    </source>
</evidence>
<organism evidence="6 7">
    <name type="scientific">Oopsacas minuta</name>
    <dbReference type="NCBI Taxonomy" id="111878"/>
    <lineage>
        <taxon>Eukaryota</taxon>
        <taxon>Metazoa</taxon>
        <taxon>Porifera</taxon>
        <taxon>Hexactinellida</taxon>
        <taxon>Hexasterophora</taxon>
        <taxon>Lyssacinosida</taxon>
        <taxon>Leucopsacidae</taxon>
        <taxon>Oopsacas</taxon>
    </lineage>
</organism>
<comment type="similarity">
    <text evidence="2">Belongs to the ATP12 family.</text>
</comment>
<keyword evidence="5" id="KW-0143">Chaperone</keyword>
<dbReference type="GO" id="GO:0033615">
    <property type="term" value="P:mitochondrial proton-transporting ATP synthase complex assembly"/>
    <property type="evidence" value="ECO:0007669"/>
    <property type="project" value="TreeGrafter"/>
</dbReference>
<dbReference type="InterPro" id="IPR042272">
    <property type="entry name" value="ATP12_ATP_synth-F1-assembly_N"/>
</dbReference>
<dbReference type="AlphaFoldDB" id="A0AAV7JAY7"/>
<protein>
    <submittedName>
        <fullName evidence="6">ATP synthase mitochondrial F1 complex assembly factor 2-like</fullName>
    </submittedName>
</protein>
<evidence type="ECO:0000256" key="3">
    <source>
        <dbReference type="ARBA" id="ARBA00022946"/>
    </source>
</evidence>
<dbReference type="Gene3D" id="3.30.2180.10">
    <property type="entry name" value="ATP12-like"/>
    <property type="match status" value="1"/>
</dbReference>
<dbReference type="InterPro" id="IPR023335">
    <property type="entry name" value="ATP12_ortho_dom_sf"/>
</dbReference>
<evidence type="ECO:0000256" key="2">
    <source>
        <dbReference type="ARBA" id="ARBA00008231"/>
    </source>
</evidence>
<evidence type="ECO:0000313" key="6">
    <source>
        <dbReference type="EMBL" id="KAI6645864.1"/>
    </source>
</evidence>
<dbReference type="Proteomes" id="UP001165289">
    <property type="component" value="Unassembled WGS sequence"/>
</dbReference>
<dbReference type="PANTHER" id="PTHR21013">
    <property type="entry name" value="ATP SYNTHASE MITOCHONDRIAL F1 COMPLEX ASSEMBLY FACTOR 2/ATP12 PROTEIN, MITOCHONDRIAL PRECURSOR"/>
    <property type="match status" value="1"/>
</dbReference>
<comment type="subcellular location">
    <subcellularLocation>
        <location evidence="1">Mitochondrion</location>
    </subcellularLocation>
</comment>
<keyword evidence="4" id="KW-0496">Mitochondrion</keyword>
<dbReference type="GO" id="GO:0005739">
    <property type="term" value="C:mitochondrion"/>
    <property type="evidence" value="ECO:0007669"/>
    <property type="project" value="UniProtKB-SubCell"/>
</dbReference>